<evidence type="ECO:0000256" key="4">
    <source>
        <dbReference type="PROSITE-ProRule" id="PRU00335"/>
    </source>
</evidence>
<evidence type="ECO:0000256" key="5">
    <source>
        <dbReference type="SAM" id="MobiDB-lite"/>
    </source>
</evidence>
<evidence type="ECO:0000256" key="2">
    <source>
        <dbReference type="ARBA" id="ARBA00023125"/>
    </source>
</evidence>
<dbReference type="PROSITE" id="PS50977">
    <property type="entry name" value="HTH_TETR_2"/>
    <property type="match status" value="1"/>
</dbReference>
<dbReference type="Pfam" id="PF00440">
    <property type="entry name" value="TetR_N"/>
    <property type="match status" value="1"/>
</dbReference>
<evidence type="ECO:0000313" key="7">
    <source>
        <dbReference type="EMBL" id="QJW85505.1"/>
    </source>
</evidence>
<feature type="compositionally biased region" description="Low complexity" evidence="5">
    <location>
        <begin position="9"/>
        <end position="30"/>
    </location>
</feature>
<reference evidence="7 8" key="2">
    <citation type="submission" date="2020-05" db="EMBL/GenBank/DDBJ databases">
        <authorList>
            <person name="Khan S.A."/>
            <person name="Jeon C.O."/>
            <person name="Chun B.H."/>
        </authorList>
    </citation>
    <scope>NUCLEOTIDE SEQUENCE [LARGE SCALE GENOMIC DNA]</scope>
    <source>
        <strain evidence="7 8">H242</strain>
    </source>
</reference>
<keyword evidence="8" id="KW-1185">Reference proteome</keyword>
<evidence type="ECO:0000259" key="6">
    <source>
        <dbReference type="PROSITE" id="PS50977"/>
    </source>
</evidence>
<dbReference type="Proteomes" id="UP000500826">
    <property type="component" value="Chromosome"/>
</dbReference>
<gene>
    <name evidence="7" type="ORF">HK414_26065</name>
</gene>
<feature type="DNA-binding region" description="H-T-H motif" evidence="4">
    <location>
        <begin position="61"/>
        <end position="80"/>
    </location>
</feature>
<dbReference type="InterPro" id="IPR001647">
    <property type="entry name" value="HTH_TetR"/>
</dbReference>
<reference evidence="7 8" key="1">
    <citation type="submission" date="2020-05" db="EMBL/GenBank/DDBJ databases">
        <title>Ramlibacter rhizophilus sp. nov., isolated from rhizosphere soil of national flower Mugunghwa from South Korea.</title>
        <authorList>
            <person name="Zheng-Fei Y."/>
            <person name="Huan T."/>
        </authorList>
    </citation>
    <scope>NUCLEOTIDE SEQUENCE [LARGE SCALE GENOMIC DNA]</scope>
    <source>
        <strain evidence="7 8">H242</strain>
    </source>
</reference>
<dbReference type="PANTHER" id="PTHR30055">
    <property type="entry name" value="HTH-TYPE TRANSCRIPTIONAL REGULATOR RUTR"/>
    <property type="match status" value="1"/>
</dbReference>
<protein>
    <submittedName>
        <fullName evidence="7">Helix-turn-helix transcriptional regulator</fullName>
    </submittedName>
</protein>
<dbReference type="PANTHER" id="PTHR30055:SF234">
    <property type="entry name" value="HTH-TYPE TRANSCRIPTIONAL REGULATOR BETI"/>
    <property type="match status" value="1"/>
</dbReference>
<keyword evidence="1" id="KW-0805">Transcription regulation</keyword>
<dbReference type="Gene3D" id="1.10.10.60">
    <property type="entry name" value="Homeodomain-like"/>
    <property type="match status" value="1"/>
</dbReference>
<name>A0ABX6P814_9BURK</name>
<dbReference type="EMBL" id="CP053418">
    <property type="protein sequence ID" value="QJW85505.1"/>
    <property type="molecule type" value="Genomic_DNA"/>
</dbReference>
<accession>A0ABX6P814</accession>
<sequence length="101" mass="10778">MKRTREESAAPAKAPAPRKAAPRKAAAGKPAAKKVVVKVQREDWVRAGMRILARSGVDAVLIPPLATELGVTKGSFYWHFGSRDELLLALVDAGSSTPRCA</sequence>
<organism evidence="7 8">
    <name type="scientific">Ramlibacter terrae</name>
    <dbReference type="NCBI Taxonomy" id="2732511"/>
    <lineage>
        <taxon>Bacteria</taxon>
        <taxon>Pseudomonadati</taxon>
        <taxon>Pseudomonadota</taxon>
        <taxon>Betaproteobacteria</taxon>
        <taxon>Burkholderiales</taxon>
        <taxon>Comamonadaceae</taxon>
        <taxon>Ramlibacter</taxon>
    </lineage>
</organism>
<dbReference type="PRINTS" id="PR00455">
    <property type="entry name" value="HTHTETR"/>
</dbReference>
<proteinExistence type="predicted"/>
<keyword evidence="3" id="KW-0804">Transcription</keyword>
<feature type="region of interest" description="Disordered" evidence="5">
    <location>
        <begin position="1"/>
        <end position="32"/>
    </location>
</feature>
<evidence type="ECO:0000256" key="3">
    <source>
        <dbReference type="ARBA" id="ARBA00023163"/>
    </source>
</evidence>
<dbReference type="InterPro" id="IPR050109">
    <property type="entry name" value="HTH-type_TetR-like_transc_reg"/>
</dbReference>
<feature type="domain" description="HTH tetR-type" evidence="6">
    <location>
        <begin position="38"/>
        <end position="98"/>
    </location>
</feature>
<evidence type="ECO:0000256" key="1">
    <source>
        <dbReference type="ARBA" id="ARBA00023015"/>
    </source>
</evidence>
<dbReference type="SUPFAM" id="SSF46689">
    <property type="entry name" value="Homeodomain-like"/>
    <property type="match status" value="1"/>
</dbReference>
<dbReference type="InterPro" id="IPR009057">
    <property type="entry name" value="Homeodomain-like_sf"/>
</dbReference>
<evidence type="ECO:0000313" key="8">
    <source>
        <dbReference type="Proteomes" id="UP000500826"/>
    </source>
</evidence>
<keyword evidence="2 4" id="KW-0238">DNA-binding</keyword>